<keyword evidence="2" id="KW-1185">Reference proteome</keyword>
<protein>
    <submittedName>
        <fullName evidence="1">Uncharacterized protein</fullName>
    </submittedName>
</protein>
<proteinExistence type="predicted"/>
<gene>
    <name evidence="1" type="ORF">T459_20034</name>
</gene>
<accession>A0A2G2Z3B3</accession>
<evidence type="ECO:0000313" key="1">
    <source>
        <dbReference type="EMBL" id="PHT76512.1"/>
    </source>
</evidence>
<organism evidence="1 2">
    <name type="scientific">Capsicum annuum</name>
    <name type="common">Capsicum pepper</name>
    <dbReference type="NCBI Taxonomy" id="4072"/>
    <lineage>
        <taxon>Eukaryota</taxon>
        <taxon>Viridiplantae</taxon>
        <taxon>Streptophyta</taxon>
        <taxon>Embryophyta</taxon>
        <taxon>Tracheophyta</taxon>
        <taxon>Spermatophyta</taxon>
        <taxon>Magnoliopsida</taxon>
        <taxon>eudicotyledons</taxon>
        <taxon>Gunneridae</taxon>
        <taxon>Pentapetalae</taxon>
        <taxon>asterids</taxon>
        <taxon>lamiids</taxon>
        <taxon>Solanales</taxon>
        <taxon>Solanaceae</taxon>
        <taxon>Solanoideae</taxon>
        <taxon>Capsiceae</taxon>
        <taxon>Capsicum</taxon>
    </lineage>
</organism>
<dbReference type="EMBL" id="AYRZ02000007">
    <property type="protein sequence ID" value="PHT76512.1"/>
    <property type="molecule type" value="Genomic_DNA"/>
</dbReference>
<sequence length="167" mass="18867">MSAVVIGGDVDTLWKIEKIRSETMKEHSLGSGLSCAKTVPDSRRQKFIDELQKLVEEWPLEVIKRQKDEKRKELAATLQHDLPTMLSALSNMGLKLNVLFDIDWSDPAERDGSPEAVRRFCSLKCQLSLSLHSSVSILLLGKHEYPCNKIEATSFCGTMFLFDRVVD</sequence>
<dbReference type="PANTHER" id="PTHR47604">
    <property type="entry name" value="ADENYLYL CYCLASE"/>
    <property type="match status" value="1"/>
</dbReference>
<dbReference type="AlphaFoldDB" id="A0A2G2Z3B3"/>
<reference evidence="1 2" key="1">
    <citation type="journal article" date="2014" name="Nat. Genet.">
        <title>Genome sequence of the hot pepper provides insights into the evolution of pungency in Capsicum species.</title>
        <authorList>
            <person name="Kim S."/>
            <person name="Park M."/>
            <person name="Yeom S.I."/>
            <person name="Kim Y.M."/>
            <person name="Lee J.M."/>
            <person name="Lee H.A."/>
            <person name="Seo E."/>
            <person name="Choi J."/>
            <person name="Cheong K."/>
            <person name="Kim K.T."/>
            <person name="Jung K."/>
            <person name="Lee G.W."/>
            <person name="Oh S.K."/>
            <person name="Bae C."/>
            <person name="Kim S.B."/>
            <person name="Lee H.Y."/>
            <person name="Kim S.Y."/>
            <person name="Kim M.S."/>
            <person name="Kang B.C."/>
            <person name="Jo Y.D."/>
            <person name="Yang H.B."/>
            <person name="Jeong H.J."/>
            <person name="Kang W.H."/>
            <person name="Kwon J.K."/>
            <person name="Shin C."/>
            <person name="Lim J.Y."/>
            <person name="Park J.H."/>
            <person name="Huh J.H."/>
            <person name="Kim J.S."/>
            <person name="Kim B.D."/>
            <person name="Cohen O."/>
            <person name="Paran I."/>
            <person name="Suh M.C."/>
            <person name="Lee S.B."/>
            <person name="Kim Y.K."/>
            <person name="Shin Y."/>
            <person name="Noh S.J."/>
            <person name="Park J."/>
            <person name="Seo Y.S."/>
            <person name="Kwon S.Y."/>
            <person name="Kim H.A."/>
            <person name="Park J.M."/>
            <person name="Kim H.J."/>
            <person name="Choi S.B."/>
            <person name="Bosland P.W."/>
            <person name="Reeves G."/>
            <person name="Jo S.H."/>
            <person name="Lee B.W."/>
            <person name="Cho H.T."/>
            <person name="Choi H.S."/>
            <person name="Lee M.S."/>
            <person name="Yu Y."/>
            <person name="Do Choi Y."/>
            <person name="Park B.S."/>
            <person name="van Deynze A."/>
            <person name="Ashrafi H."/>
            <person name="Hill T."/>
            <person name="Kim W.T."/>
            <person name="Pai H.S."/>
            <person name="Ahn H.K."/>
            <person name="Yeam I."/>
            <person name="Giovannoni J.J."/>
            <person name="Rose J.K."/>
            <person name="Sorensen I."/>
            <person name="Lee S.J."/>
            <person name="Kim R.W."/>
            <person name="Choi I.Y."/>
            <person name="Choi B.S."/>
            <person name="Lim J.S."/>
            <person name="Lee Y.H."/>
            <person name="Choi D."/>
        </authorList>
    </citation>
    <scope>NUCLEOTIDE SEQUENCE [LARGE SCALE GENOMIC DNA]</scope>
    <source>
        <strain evidence="2">cv. CM334</strain>
    </source>
</reference>
<dbReference type="Proteomes" id="UP000222542">
    <property type="component" value="Unassembled WGS sequence"/>
</dbReference>
<dbReference type="PANTHER" id="PTHR47604:SF1">
    <property type="entry name" value="ADENYLYL CYCLASE"/>
    <property type="match status" value="1"/>
</dbReference>
<dbReference type="Gramene" id="PHT76512">
    <property type="protein sequence ID" value="PHT76512"/>
    <property type="gene ID" value="T459_20034"/>
</dbReference>
<evidence type="ECO:0000313" key="2">
    <source>
        <dbReference type="Proteomes" id="UP000222542"/>
    </source>
</evidence>
<name>A0A2G2Z3B3_CAPAN</name>
<comment type="caution">
    <text evidence="1">The sequence shown here is derived from an EMBL/GenBank/DDBJ whole genome shotgun (WGS) entry which is preliminary data.</text>
</comment>
<dbReference type="STRING" id="4072.A0A2G2Z3B3"/>
<reference evidence="1 2" key="2">
    <citation type="journal article" date="2017" name="Genome Biol.">
        <title>New reference genome sequences of hot pepper reveal the massive evolution of plant disease-resistance genes by retroduplication.</title>
        <authorList>
            <person name="Kim S."/>
            <person name="Park J."/>
            <person name="Yeom S.I."/>
            <person name="Kim Y.M."/>
            <person name="Seo E."/>
            <person name="Kim K.T."/>
            <person name="Kim M.S."/>
            <person name="Lee J.M."/>
            <person name="Cheong K."/>
            <person name="Shin H.S."/>
            <person name="Kim S.B."/>
            <person name="Han K."/>
            <person name="Lee J."/>
            <person name="Park M."/>
            <person name="Lee H.A."/>
            <person name="Lee H.Y."/>
            <person name="Lee Y."/>
            <person name="Oh S."/>
            <person name="Lee J.H."/>
            <person name="Choi E."/>
            <person name="Choi E."/>
            <person name="Lee S.E."/>
            <person name="Jeon J."/>
            <person name="Kim H."/>
            <person name="Choi G."/>
            <person name="Song H."/>
            <person name="Lee J."/>
            <person name="Lee S.C."/>
            <person name="Kwon J.K."/>
            <person name="Lee H.Y."/>
            <person name="Koo N."/>
            <person name="Hong Y."/>
            <person name="Kim R.W."/>
            <person name="Kang W.H."/>
            <person name="Huh J.H."/>
            <person name="Kang B.C."/>
            <person name="Yang T.J."/>
            <person name="Lee Y.H."/>
            <person name="Bennetzen J.L."/>
            <person name="Choi D."/>
        </authorList>
    </citation>
    <scope>NUCLEOTIDE SEQUENCE [LARGE SCALE GENOMIC DNA]</scope>
    <source>
        <strain evidence="2">cv. CM334</strain>
    </source>
</reference>